<keyword evidence="2" id="KW-1185">Reference proteome</keyword>
<feature type="compositionally biased region" description="Basic and acidic residues" evidence="1">
    <location>
        <begin position="95"/>
        <end position="105"/>
    </location>
</feature>
<feature type="region of interest" description="Disordered" evidence="1">
    <location>
        <begin position="83"/>
        <end position="116"/>
    </location>
</feature>
<dbReference type="Proteomes" id="UP000515153">
    <property type="component" value="Unplaced"/>
</dbReference>
<name>A0A6P8AMF6_PYRGI</name>
<evidence type="ECO:0000313" key="3">
    <source>
        <dbReference type="RefSeq" id="XP_030976083.1"/>
    </source>
</evidence>
<dbReference type="KEGG" id="pgri:PgNI_12427"/>
<reference evidence="3" key="2">
    <citation type="submission" date="2019-10" db="EMBL/GenBank/DDBJ databases">
        <authorList>
            <consortium name="NCBI Genome Project"/>
        </authorList>
    </citation>
    <scope>NUCLEOTIDE SEQUENCE</scope>
    <source>
        <strain evidence="3">NI907</strain>
    </source>
</reference>
<accession>A0A6P8AMF6</accession>
<evidence type="ECO:0000256" key="1">
    <source>
        <dbReference type="SAM" id="MobiDB-lite"/>
    </source>
</evidence>
<reference evidence="3" key="3">
    <citation type="submission" date="2025-08" db="UniProtKB">
        <authorList>
            <consortium name="RefSeq"/>
        </authorList>
    </citation>
    <scope>IDENTIFICATION</scope>
    <source>
        <strain evidence="3">NI907</strain>
    </source>
</reference>
<sequence>MGQVAGGPPFLASHMQRARVVNRAAAVAGQGGLQRAKEEPRKVVAVGVGVGFEVSVPFVAALADMIFLVIRARKEAGATKAALADIQSQQNQHHHGPELLSHTKDPNTPSSPHILSSLPLYGMTPAMEKQHRAGKAGGDDRRVVHEALSGSPGVISITSLSTCTSPVNVVSPDSVHTQKALLEPGARNHWLK</sequence>
<dbReference type="AlphaFoldDB" id="A0A6P8AMF6"/>
<organism evidence="2 3">
    <name type="scientific">Pyricularia grisea</name>
    <name type="common">Crabgrass-specific blast fungus</name>
    <name type="synonym">Magnaporthe grisea</name>
    <dbReference type="NCBI Taxonomy" id="148305"/>
    <lineage>
        <taxon>Eukaryota</taxon>
        <taxon>Fungi</taxon>
        <taxon>Dikarya</taxon>
        <taxon>Ascomycota</taxon>
        <taxon>Pezizomycotina</taxon>
        <taxon>Sordariomycetes</taxon>
        <taxon>Sordariomycetidae</taxon>
        <taxon>Magnaporthales</taxon>
        <taxon>Pyriculariaceae</taxon>
        <taxon>Pyricularia</taxon>
    </lineage>
</organism>
<dbReference type="RefSeq" id="XP_030976083.1">
    <property type="nucleotide sequence ID" value="XM_031132377.1"/>
</dbReference>
<proteinExistence type="predicted"/>
<evidence type="ECO:0000313" key="2">
    <source>
        <dbReference type="Proteomes" id="UP000515153"/>
    </source>
</evidence>
<dbReference type="GeneID" id="41967280"/>
<gene>
    <name evidence="3" type="ORF">PgNI_12427</name>
</gene>
<reference evidence="3" key="1">
    <citation type="journal article" date="2019" name="Mol. Biol. Evol.">
        <title>Blast fungal genomes show frequent chromosomal changes, gene gains and losses, and effector gene turnover.</title>
        <authorList>
            <person name="Gomez Luciano L.B."/>
            <person name="Jason Tsai I."/>
            <person name="Chuma I."/>
            <person name="Tosa Y."/>
            <person name="Chen Y.H."/>
            <person name="Li J.Y."/>
            <person name="Li M.Y."/>
            <person name="Jade Lu M.Y."/>
            <person name="Nakayashiki H."/>
            <person name="Li W.H."/>
        </authorList>
    </citation>
    <scope>NUCLEOTIDE SEQUENCE</scope>
    <source>
        <strain evidence="3">NI907</strain>
    </source>
</reference>
<protein>
    <submittedName>
        <fullName evidence="3">Uncharacterized protein</fullName>
    </submittedName>
</protein>